<sequence length="124" mass="14274">MINMSSDFATSYVSKENNRYTVFGFFTAMPGSKDIHESRPTNLIQVTFRYIEEASGFLEMPRRFSYYIKEDDGKFSIGKIENQQFVPVHGELVTLVKEVVVEKYKIKADGKDDGEDSKEEQPNI</sequence>
<evidence type="ECO:0000313" key="1">
    <source>
        <dbReference type="EMBL" id="MVT11364.1"/>
    </source>
</evidence>
<dbReference type="EMBL" id="WRXN01000013">
    <property type="protein sequence ID" value="MVT11364.1"/>
    <property type="molecule type" value="Genomic_DNA"/>
</dbReference>
<comment type="caution">
    <text evidence="1">The sequence shown here is derived from an EMBL/GenBank/DDBJ whole genome shotgun (WGS) entry which is preliminary data.</text>
</comment>
<name>A0A7K1UAG2_9BACT</name>
<reference evidence="1 2" key="1">
    <citation type="submission" date="2019-12" db="EMBL/GenBank/DDBJ databases">
        <title>Chitinophaga sp. strain ysch24 (GDMCC 1.1355), whole genome shotgun sequence.</title>
        <authorList>
            <person name="Zhang X."/>
        </authorList>
    </citation>
    <scope>NUCLEOTIDE SEQUENCE [LARGE SCALE GENOMIC DNA]</scope>
    <source>
        <strain evidence="2">ysch24</strain>
    </source>
</reference>
<dbReference type="Proteomes" id="UP000461730">
    <property type="component" value="Unassembled WGS sequence"/>
</dbReference>
<evidence type="ECO:0000313" key="2">
    <source>
        <dbReference type="Proteomes" id="UP000461730"/>
    </source>
</evidence>
<dbReference type="AlphaFoldDB" id="A0A7K1UAG2"/>
<dbReference type="RefSeq" id="WP_157308791.1">
    <property type="nucleotide sequence ID" value="NZ_WRXN01000013.1"/>
</dbReference>
<organism evidence="1 2">
    <name type="scientific">Chitinophaga tropicalis</name>
    <dbReference type="NCBI Taxonomy" id="2683588"/>
    <lineage>
        <taxon>Bacteria</taxon>
        <taxon>Pseudomonadati</taxon>
        <taxon>Bacteroidota</taxon>
        <taxon>Chitinophagia</taxon>
        <taxon>Chitinophagales</taxon>
        <taxon>Chitinophagaceae</taxon>
        <taxon>Chitinophaga</taxon>
    </lineage>
</organism>
<protein>
    <submittedName>
        <fullName evidence="1">Uncharacterized protein</fullName>
    </submittedName>
</protein>
<keyword evidence="2" id="KW-1185">Reference proteome</keyword>
<proteinExistence type="predicted"/>
<gene>
    <name evidence="1" type="ORF">GO493_24070</name>
</gene>
<accession>A0A7K1UAG2</accession>